<evidence type="ECO:0000313" key="1">
    <source>
        <dbReference type="EMBL" id="GBP43209.1"/>
    </source>
</evidence>
<evidence type="ECO:0000313" key="2">
    <source>
        <dbReference type="Proteomes" id="UP000299102"/>
    </source>
</evidence>
<dbReference type="OrthoDB" id="8240057at2759"/>
<reference evidence="1 2" key="1">
    <citation type="journal article" date="2019" name="Commun. Biol.">
        <title>The bagworm genome reveals a unique fibroin gene that provides high tensile strength.</title>
        <authorList>
            <person name="Kono N."/>
            <person name="Nakamura H."/>
            <person name="Ohtoshi R."/>
            <person name="Tomita M."/>
            <person name="Numata K."/>
            <person name="Arakawa K."/>
        </authorList>
    </citation>
    <scope>NUCLEOTIDE SEQUENCE [LARGE SCALE GENOMIC DNA]</scope>
</reference>
<protein>
    <submittedName>
        <fullName evidence="1">Uncharacterized protein</fullName>
    </submittedName>
</protein>
<dbReference type="EMBL" id="BGZK01000432">
    <property type="protein sequence ID" value="GBP43209.1"/>
    <property type="molecule type" value="Genomic_DNA"/>
</dbReference>
<proteinExistence type="predicted"/>
<dbReference type="AlphaFoldDB" id="A0A4C1VY80"/>
<comment type="caution">
    <text evidence="1">The sequence shown here is derived from an EMBL/GenBank/DDBJ whole genome shotgun (WGS) entry which is preliminary data.</text>
</comment>
<name>A0A4C1VY80_EUMVA</name>
<keyword evidence="2" id="KW-1185">Reference proteome</keyword>
<organism evidence="1 2">
    <name type="scientific">Eumeta variegata</name>
    <name type="common">Bagworm moth</name>
    <name type="synonym">Eumeta japonica</name>
    <dbReference type="NCBI Taxonomy" id="151549"/>
    <lineage>
        <taxon>Eukaryota</taxon>
        <taxon>Metazoa</taxon>
        <taxon>Ecdysozoa</taxon>
        <taxon>Arthropoda</taxon>
        <taxon>Hexapoda</taxon>
        <taxon>Insecta</taxon>
        <taxon>Pterygota</taxon>
        <taxon>Neoptera</taxon>
        <taxon>Endopterygota</taxon>
        <taxon>Lepidoptera</taxon>
        <taxon>Glossata</taxon>
        <taxon>Ditrysia</taxon>
        <taxon>Tineoidea</taxon>
        <taxon>Psychidae</taxon>
        <taxon>Oiketicinae</taxon>
        <taxon>Eumeta</taxon>
    </lineage>
</organism>
<sequence>MKSKFVSISECSAIALKLLGLKTFSRTTQGNPFPLHDCRGRKRLKGSEQINDGTSTPAAGATEAMQVDDVIASILTLDCIDIDHVRTAII</sequence>
<dbReference type="Proteomes" id="UP000299102">
    <property type="component" value="Unassembled WGS sequence"/>
</dbReference>
<gene>
    <name evidence="1" type="ORF">EVAR_39265_1</name>
</gene>
<accession>A0A4C1VY80</accession>